<dbReference type="OrthoDB" id="4097008at2759"/>
<feature type="compositionally biased region" description="Polar residues" evidence="6">
    <location>
        <begin position="8"/>
        <end position="18"/>
    </location>
</feature>
<evidence type="ECO:0000256" key="6">
    <source>
        <dbReference type="SAM" id="MobiDB-lite"/>
    </source>
</evidence>
<feature type="region of interest" description="Disordered" evidence="6">
    <location>
        <begin position="225"/>
        <end position="287"/>
    </location>
</feature>
<dbReference type="Proteomes" id="UP000224634">
    <property type="component" value="Unassembled WGS sequence"/>
</dbReference>
<dbReference type="GO" id="GO:0045033">
    <property type="term" value="P:peroxisome inheritance"/>
    <property type="evidence" value="ECO:0007669"/>
    <property type="project" value="InterPro"/>
</dbReference>
<feature type="compositionally biased region" description="Polar residues" evidence="6">
    <location>
        <begin position="274"/>
        <end position="287"/>
    </location>
</feature>
<keyword evidence="8" id="KW-1185">Reference proteome</keyword>
<proteinExistence type="inferred from homology"/>
<dbReference type="EMBL" id="PDNA01000203">
    <property type="protein sequence ID" value="PGH04113.1"/>
    <property type="molecule type" value="Genomic_DNA"/>
</dbReference>
<evidence type="ECO:0000256" key="3">
    <source>
        <dbReference type="ARBA" id="ARBA00010707"/>
    </source>
</evidence>
<keyword evidence="5" id="KW-0472">Membrane</keyword>
<dbReference type="Pfam" id="PF12634">
    <property type="entry name" value="Inp1"/>
    <property type="match status" value="1"/>
</dbReference>
<evidence type="ECO:0000256" key="1">
    <source>
        <dbReference type="ARBA" id="ARBA00003594"/>
    </source>
</evidence>
<reference evidence="7 8" key="1">
    <citation type="submission" date="2017-10" db="EMBL/GenBank/DDBJ databases">
        <title>Comparative genomics in systemic dimorphic fungi from Ajellomycetaceae.</title>
        <authorList>
            <person name="Munoz J.F."/>
            <person name="Mcewen J.G."/>
            <person name="Clay O.K."/>
            <person name="Cuomo C.A."/>
        </authorList>
    </citation>
    <scope>NUCLEOTIDE SEQUENCE [LARGE SCALE GENOMIC DNA]</scope>
    <source>
        <strain evidence="7 8">UAMH7299</strain>
    </source>
</reference>
<evidence type="ECO:0000313" key="7">
    <source>
        <dbReference type="EMBL" id="PGH04113.1"/>
    </source>
</evidence>
<feature type="region of interest" description="Disordered" evidence="6">
    <location>
        <begin position="508"/>
        <end position="529"/>
    </location>
</feature>
<accession>A0A2B7X5Q0</accession>
<evidence type="ECO:0000256" key="2">
    <source>
        <dbReference type="ARBA" id="ARBA00004421"/>
    </source>
</evidence>
<dbReference type="GO" id="GO:0005780">
    <property type="term" value="C:extrinsic component of intraperoxisomal membrane"/>
    <property type="evidence" value="ECO:0007669"/>
    <property type="project" value="InterPro"/>
</dbReference>
<feature type="region of interest" description="Disordered" evidence="6">
    <location>
        <begin position="1"/>
        <end position="42"/>
    </location>
</feature>
<evidence type="ECO:0000313" key="8">
    <source>
        <dbReference type="Proteomes" id="UP000224634"/>
    </source>
</evidence>
<comment type="caution">
    <text evidence="7">The sequence shown here is derived from an EMBL/GenBank/DDBJ whole genome shotgun (WGS) entry which is preliminary data.</text>
</comment>
<dbReference type="InterPro" id="IPR024758">
    <property type="entry name" value="Inp1"/>
</dbReference>
<feature type="region of interest" description="Disordered" evidence="6">
    <location>
        <begin position="320"/>
        <end position="341"/>
    </location>
</feature>
<feature type="region of interest" description="Disordered" evidence="6">
    <location>
        <begin position="374"/>
        <end position="411"/>
    </location>
</feature>
<comment type="function">
    <text evidence="1">Required for peroxisome inheritance.</text>
</comment>
<protein>
    <recommendedName>
        <fullName evidence="4">Inheritance of peroxisomes protein 1</fullName>
    </recommendedName>
</protein>
<feature type="compositionally biased region" description="Pro residues" evidence="6">
    <location>
        <begin position="323"/>
        <end position="336"/>
    </location>
</feature>
<feature type="compositionally biased region" description="Low complexity" evidence="6">
    <location>
        <begin position="390"/>
        <end position="411"/>
    </location>
</feature>
<name>A0A2B7X5Q0_POLH7</name>
<evidence type="ECO:0000256" key="5">
    <source>
        <dbReference type="ARBA" id="ARBA00023136"/>
    </source>
</evidence>
<comment type="similarity">
    <text evidence="3">Belongs to the INP1 family.</text>
</comment>
<evidence type="ECO:0000256" key="4">
    <source>
        <dbReference type="ARBA" id="ARBA00021397"/>
    </source>
</evidence>
<gene>
    <name evidence="7" type="ORF">AJ80_08575</name>
</gene>
<feature type="compositionally biased region" description="Acidic residues" evidence="6">
    <location>
        <begin position="519"/>
        <end position="529"/>
    </location>
</feature>
<dbReference type="STRING" id="1447883.A0A2B7X5Q0"/>
<dbReference type="AlphaFoldDB" id="A0A2B7X5Q0"/>
<organism evidence="7 8">
    <name type="scientific">Polytolypa hystricis (strain UAMH7299)</name>
    <dbReference type="NCBI Taxonomy" id="1447883"/>
    <lineage>
        <taxon>Eukaryota</taxon>
        <taxon>Fungi</taxon>
        <taxon>Dikarya</taxon>
        <taxon>Ascomycota</taxon>
        <taxon>Pezizomycotina</taxon>
        <taxon>Eurotiomycetes</taxon>
        <taxon>Eurotiomycetidae</taxon>
        <taxon>Onygenales</taxon>
        <taxon>Onygenales incertae sedis</taxon>
        <taxon>Polytolypa</taxon>
    </lineage>
</organism>
<comment type="subcellular location">
    <subcellularLocation>
        <location evidence="2">Peroxisome membrane</location>
        <topology evidence="2">Peripheral membrane protein</topology>
    </subcellularLocation>
</comment>
<sequence length="529" mass="57385">MAQPAPQQPLQRSNTLPSKSFRRPTRYSLSGSVPPTDPTRFPPDDILFYHPNATIVKFEVSPAAGQKNAGASAGLADVDYAIDAVETLPWRSPIERMAAVGSLRIENVAGSTAFLKSGSVVQALLKGCQSWCVDGQSIFVLRIRKLTYYRIELPYVTEDDRSRVESLKGVLPRIIKYESTPCPFKRGFSVELPEEAKTPKKKKAWRPKHDVAFKPRALSFSGVSPYSAETSDLGSVEDTDGDTTDGSRSTPKAPRVREPIYGASTPISIPSRPATRSVTEPSHSFNSRRSMFQPVLESESDADVNSLASSIDSFHSFQSSIYPLPPSPPYTNPPSSPQTLLPEQLHIPQQRHHIRGESEATVLAEPLPELSAEEPLANGSTTAPSPLAYPTPSKTPSSSTSISPADPDSSIRQRITSRRRAFSPLPPPSTLLTPAPNFPTTNLPSSLLQKTCSLVLGPPIQFLVMLIHLATRIAAANPDMGSSARADGQMGETVWSEDDFDMPISGILKNGNERGDGGSDVEDSWCELD</sequence>